<dbReference type="Gene3D" id="1.10.10.1700">
    <property type="entry name" value="Histone-lysine N-methyltransferase"/>
    <property type="match status" value="1"/>
</dbReference>
<feature type="domain" description="SET" evidence="16">
    <location>
        <begin position="120"/>
        <end position="233"/>
    </location>
</feature>
<evidence type="ECO:0000256" key="6">
    <source>
        <dbReference type="ARBA" id="ARBA00022454"/>
    </source>
</evidence>
<evidence type="ECO:0000256" key="2">
    <source>
        <dbReference type="ARBA" id="ARBA00004123"/>
    </source>
</evidence>
<dbReference type="Gene3D" id="2.170.270.10">
    <property type="entry name" value="SET domain"/>
    <property type="match status" value="1"/>
</dbReference>
<dbReference type="GO" id="GO:0003677">
    <property type="term" value="F:DNA binding"/>
    <property type="evidence" value="ECO:0007669"/>
    <property type="project" value="UniProtKB-KW"/>
</dbReference>
<feature type="region of interest" description="Disordered" evidence="15">
    <location>
        <begin position="781"/>
        <end position="836"/>
    </location>
</feature>
<evidence type="ECO:0000256" key="14">
    <source>
        <dbReference type="ARBA" id="ARBA00048081"/>
    </source>
</evidence>
<feature type="region of interest" description="Disordered" evidence="15">
    <location>
        <begin position="410"/>
        <end position="434"/>
    </location>
</feature>
<dbReference type="Pfam" id="PF00856">
    <property type="entry name" value="SET"/>
    <property type="match status" value="1"/>
</dbReference>
<dbReference type="EC" id="2.1.1.372" evidence="12"/>
<feature type="compositionally biased region" description="Polar residues" evidence="15">
    <location>
        <begin position="797"/>
        <end position="815"/>
    </location>
</feature>
<dbReference type="EMBL" id="CP099421">
    <property type="protein sequence ID" value="USW52166.1"/>
    <property type="molecule type" value="Genomic_DNA"/>
</dbReference>
<feature type="region of interest" description="Disordered" evidence="15">
    <location>
        <begin position="484"/>
        <end position="578"/>
    </location>
</feature>
<dbReference type="PANTHER" id="PTHR12977:SF4">
    <property type="entry name" value="HISTONE-LYSINE N-METHYLTRANSFERASE KMT5B"/>
    <property type="match status" value="1"/>
</dbReference>
<dbReference type="PANTHER" id="PTHR12977">
    <property type="entry name" value="SUPPRESSOR OF VARIEGATION 4-20-RELATED"/>
    <property type="match status" value="1"/>
</dbReference>
<keyword evidence="10" id="KW-0156">Chromatin regulator</keyword>
<evidence type="ECO:0000256" key="13">
    <source>
        <dbReference type="ARBA" id="ARBA00030653"/>
    </source>
</evidence>
<dbReference type="InterPro" id="IPR025783">
    <property type="entry name" value="Set9_fungi"/>
</dbReference>
<keyword evidence="9" id="KW-0949">S-adenosyl-L-methionine</keyword>
<dbReference type="GO" id="GO:0005634">
    <property type="term" value="C:nucleus"/>
    <property type="evidence" value="ECO:0007669"/>
    <property type="project" value="UniProtKB-SubCell"/>
</dbReference>
<keyword evidence="6" id="KW-0158">Chromosome</keyword>
<comment type="catalytic activity">
    <reaction evidence="14">
        <text>L-lysyl(20)-[histone H4] + 3 S-adenosyl-L-methionine = N(6),N(6),N(6)-trimethyl-L-lysyl(20)-[histone H4] + 3 S-adenosyl-L-homocysteine + 3 H(+)</text>
        <dbReference type="Rhea" id="RHEA:64456"/>
        <dbReference type="Rhea" id="RHEA-COMP:15554"/>
        <dbReference type="Rhea" id="RHEA-COMP:15998"/>
        <dbReference type="ChEBI" id="CHEBI:15378"/>
        <dbReference type="ChEBI" id="CHEBI:29969"/>
        <dbReference type="ChEBI" id="CHEBI:57856"/>
        <dbReference type="ChEBI" id="CHEBI:59789"/>
        <dbReference type="ChEBI" id="CHEBI:61961"/>
        <dbReference type="EC" id="2.1.1.372"/>
    </reaction>
</comment>
<feature type="compositionally biased region" description="Acidic residues" evidence="15">
    <location>
        <begin position="301"/>
        <end position="311"/>
    </location>
</feature>
<evidence type="ECO:0000256" key="10">
    <source>
        <dbReference type="ARBA" id="ARBA00022853"/>
    </source>
</evidence>
<keyword evidence="11" id="KW-0539">Nucleus</keyword>
<feature type="compositionally biased region" description="Acidic residues" evidence="15">
    <location>
        <begin position="269"/>
        <end position="279"/>
    </location>
</feature>
<evidence type="ECO:0000256" key="5">
    <source>
        <dbReference type="ARBA" id="ARBA00015413"/>
    </source>
</evidence>
<keyword evidence="8" id="KW-0808">Transferase</keyword>
<dbReference type="InterPro" id="IPR039977">
    <property type="entry name" value="Suv4-20/Set9"/>
</dbReference>
<evidence type="ECO:0000256" key="9">
    <source>
        <dbReference type="ARBA" id="ARBA00022691"/>
    </source>
</evidence>
<dbReference type="InterPro" id="IPR001214">
    <property type="entry name" value="SET_dom"/>
</dbReference>
<dbReference type="GO" id="GO:0032259">
    <property type="term" value="P:methylation"/>
    <property type="evidence" value="ECO:0007669"/>
    <property type="project" value="UniProtKB-KW"/>
</dbReference>
<comment type="function">
    <text evidence="1">Histone methyltransferase that trimethylates 'Lys-20' of histone H4 to form H4K20me3.</text>
</comment>
<dbReference type="CDD" id="cd10524">
    <property type="entry name" value="SET_Suv4-20-like"/>
    <property type="match status" value="1"/>
</dbReference>
<feature type="compositionally biased region" description="Basic and acidic residues" evidence="15">
    <location>
        <begin position="484"/>
        <end position="508"/>
    </location>
</feature>
<evidence type="ECO:0000256" key="11">
    <source>
        <dbReference type="ARBA" id="ARBA00023242"/>
    </source>
</evidence>
<reference evidence="17" key="1">
    <citation type="submission" date="2022-06" db="EMBL/GenBank/DDBJ databases">
        <title>Complete genome sequences of two strains of the flax pathogen Septoria linicola.</title>
        <authorList>
            <person name="Lapalu N."/>
            <person name="Simon A."/>
            <person name="Demenou B."/>
            <person name="Paumier D."/>
            <person name="Guillot M.-P."/>
            <person name="Gout L."/>
            <person name="Valade R."/>
        </authorList>
    </citation>
    <scope>NUCLEOTIDE SEQUENCE</scope>
    <source>
        <strain evidence="17">SE15195</strain>
    </source>
</reference>
<dbReference type="InterPro" id="IPR041938">
    <property type="entry name" value="Hist-Lys_N-MTase_N"/>
</dbReference>
<keyword evidence="18" id="KW-1185">Reference proteome</keyword>
<feature type="compositionally biased region" description="Basic and acidic residues" evidence="15">
    <location>
        <begin position="325"/>
        <end position="337"/>
    </location>
</feature>
<dbReference type="InterPro" id="IPR017956">
    <property type="entry name" value="AT_hook_DNA-bd_motif"/>
</dbReference>
<evidence type="ECO:0000256" key="3">
    <source>
        <dbReference type="ARBA" id="ARBA00004286"/>
    </source>
</evidence>
<feature type="region of interest" description="Disordered" evidence="15">
    <location>
        <begin position="256"/>
        <end position="390"/>
    </location>
</feature>
<feature type="compositionally biased region" description="Basic residues" evidence="15">
    <location>
        <begin position="541"/>
        <end position="550"/>
    </location>
</feature>
<dbReference type="PROSITE" id="PS50280">
    <property type="entry name" value="SET"/>
    <property type="match status" value="1"/>
</dbReference>
<feature type="compositionally biased region" description="Basic and acidic residues" evidence="15">
    <location>
        <begin position="781"/>
        <end position="792"/>
    </location>
</feature>
<dbReference type="GO" id="GO:0140943">
    <property type="term" value="F:histone H4K20 trimethyltransferase activity"/>
    <property type="evidence" value="ECO:0007669"/>
    <property type="project" value="UniProtKB-EC"/>
</dbReference>
<evidence type="ECO:0000256" key="12">
    <source>
        <dbReference type="ARBA" id="ARBA00024057"/>
    </source>
</evidence>
<evidence type="ECO:0000256" key="7">
    <source>
        <dbReference type="ARBA" id="ARBA00022603"/>
    </source>
</evidence>
<gene>
    <name evidence="17" type="ORF">Slin15195_G054850</name>
</gene>
<dbReference type="InterPro" id="IPR046341">
    <property type="entry name" value="SET_dom_sf"/>
</dbReference>
<dbReference type="SUPFAM" id="SSF82199">
    <property type="entry name" value="SET domain"/>
    <property type="match status" value="1"/>
</dbReference>
<dbReference type="AlphaFoldDB" id="A0A9Q9AWX9"/>
<feature type="compositionally biased region" description="Basic residues" evidence="15">
    <location>
        <begin position="827"/>
        <end position="836"/>
    </location>
</feature>
<evidence type="ECO:0000256" key="4">
    <source>
        <dbReference type="ARBA" id="ARBA00014232"/>
    </source>
</evidence>
<dbReference type="PRINTS" id="PR00929">
    <property type="entry name" value="ATHOOK"/>
</dbReference>
<evidence type="ECO:0000256" key="15">
    <source>
        <dbReference type="SAM" id="MobiDB-lite"/>
    </source>
</evidence>
<dbReference type="GO" id="GO:0005694">
    <property type="term" value="C:chromosome"/>
    <property type="evidence" value="ECO:0007669"/>
    <property type="project" value="UniProtKB-SubCell"/>
</dbReference>
<dbReference type="OrthoDB" id="6627536at2759"/>
<evidence type="ECO:0000256" key="1">
    <source>
        <dbReference type="ARBA" id="ARBA00001984"/>
    </source>
</evidence>
<sequence length="836" mass="95112">MAPQAADLEDALNKKGGLTLSQLANYDDWATDALVDKIYYWSHIRKLKASYHGSRHITQEEMCKILQQEVVIKKDASKAQQLLLKTKGIANFHKGLRTEDEREHFVRHLRQYIDMWLPHCPFEVCTTNRYTITTAEACVIARKNIRKDTEIEFLRGIQVEMTEQEERELSNNTDFSIVITSRRKRPSLFLGPARFANHDCNSNARLQTKGAHGIHIIARKNIVAGEEITVTYGKDYFGEDNCECLCHTCEKLQRNGWDPRGPIIHDDSSSEESSEEEESQPSMPPKRQAASSRTTKRKREEEEEDAEDIDDGPARRGRGRPRKYPRPEEQLTGRKEEYDEEFNERDRRGRFAQKAISAKATPKQRNNQGAPQTAPVRSRKSMKKEKEDAEEPLLDKIFRLLGGVADRSDRKMRGLSAGDPIHITPPEGSQVNGVGEEMEIDDDEGVEETKSASKIKAEVTANNRTVIRGRGGMFVRKTALEKLEMRATEKQSKEPPKTKLPSIKKERSFSNLRNVVSANDSLDPYSIPPSPAPEATEPVKRGRGRPRKHTRTEEDASSPSSMGTDGSSSNSSLASSATSLGTFANGNIAQGICDMLTTELEPGTRSESMARVTVTETETRKSRGRNASAREADAQSESTDQDKTTIRRSVRGVAEVTTIPVNSIENEDDDDEEDVQRGEPRTPGDYHLCKALLATTYHRWVECRNCDEFFVQEEAFLTRIACPRCERHSKLYGYYWPKTEKEGKHDTEERVLDHRTIHRYIDPEEERQERKGRKTLAELLRDKELSESRGSDESESPENITITRSRQFRINSRLQEPTPMRSDSNNRRSRANRKTM</sequence>
<comment type="subcellular location">
    <subcellularLocation>
        <location evidence="3">Chromosome</location>
    </subcellularLocation>
    <subcellularLocation>
        <location evidence="2">Nucleus</location>
    </subcellularLocation>
</comment>
<feature type="region of interest" description="Disordered" evidence="15">
    <location>
        <begin position="600"/>
        <end position="644"/>
    </location>
</feature>
<dbReference type="PROSITE" id="PS51567">
    <property type="entry name" value="SAM_MT43_SUVAR420_1"/>
    <property type="match status" value="1"/>
</dbReference>
<evidence type="ECO:0000313" key="18">
    <source>
        <dbReference type="Proteomes" id="UP001056384"/>
    </source>
</evidence>
<keyword evidence="7" id="KW-0489">Methyltransferase</keyword>
<feature type="compositionally biased region" description="Low complexity" evidence="15">
    <location>
        <begin position="557"/>
        <end position="578"/>
    </location>
</feature>
<organism evidence="17 18">
    <name type="scientific">Septoria linicola</name>
    <dbReference type="NCBI Taxonomy" id="215465"/>
    <lineage>
        <taxon>Eukaryota</taxon>
        <taxon>Fungi</taxon>
        <taxon>Dikarya</taxon>
        <taxon>Ascomycota</taxon>
        <taxon>Pezizomycotina</taxon>
        <taxon>Dothideomycetes</taxon>
        <taxon>Dothideomycetidae</taxon>
        <taxon>Mycosphaerellales</taxon>
        <taxon>Mycosphaerellaceae</taxon>
        <taxon>Septoria</taxon>
    </lineage>
</organism>
<evidence type="ECO:0000259" key="16">
    <source>
        <dbReference type="PROSITE" id="PS50280"/>
    </source>
</evidence>
<name>A0A9Q9AWX9_9PEZI</name>
<dbReference type="Proteomes" id="UP001056384">
    <property type="component" value="Chromosome 4"/>
</dbReference>
<feature type="compositionally biased region" description="Acidic residues" evidence="15">
    <location>
        <begin position="665"/>
        <end position="674"/>
    </location>
</feature>
<protein>
    <recommendedName>
        <fullName evidence="5">Histone-lysine N-methyltransferase SET9</fullName>
        <ecNumber evidence="12">2.1.1.372</ecNumber>
    </recommendedName>
    <alternativeName>
        <fullName evidence="4">Histone-lysine N-methyltransferase set9</fullName>
    </alternativeName>
    <alternativeName>
        <fullName evidence="13">SET domain protein 9</fullName>
    </alternativeName>
</protein>
<evidence type="ECO:0000256" key="8">
    <source>
        <dbReference type="ARBA" id="ARBA00022679"/>
    </source>
</evidence>
<feature type="region of interest" description="Disordered" evidence="15">
    <location>
        <begin position="662"/>
        <end position="681"/>
    </location>
</feature>
<evidence type="ECO:0000313" key="17">
    <source>
        <dbReference type="EMBL" id="USW52166.1"/>
    </source>
</evidence>
<dbReference type="SMART" id="SM00317">
    <property type="entry name" value="SET"/>
    <property type="match status" value="1"/>
</dbReference>
<proteinExistence type="predicted"/>
<keyword evidence="17" id="KW-0238">DNA-binding</keyword>
<accession>A0A9Q9AWX9</accession>
<feature type="compositionally biased region" description="Basic residues" evidence="15">
    <location>
        <begin position="315"/>
        <end position="324"/>
    </location>
</feature>
<feature type="compositionally biased region" description="Polar residues" evidence="15">
    <location>
        <begin position="509"/>
        <end position="520"/>
    </location>
</feature>